<feature type="compositionally biased region" description="Polar residues" evidence="1">
    <location>
        <begin position="270"/>
        <end position="279"/>
    </location>
</feature>
<dbReference type="Pfam" id="PF02120">
    <property type="entry name" value="Flg_hook"/>
    <property type="match status" value="1"/>
</dbReference>
<name>A0A1N6WY03_9GAMM</name>
<dbReference type="InterPro" id="IPR052563">
    <property type="entry name" value="FliK"/>
</dbReference>
<feature type="compositionally biased region" description="Low complexity" evidence="1">
    <location>
        <begin position="351"/>
        <end position="381"/>
    </location>
</feature>
<protein>
    <submittedName>
        <fullName evidence="3">Hook-length control protein FliK</fullName>
    </submittedName>
</protein>
<dbReference type="STRING" id="49186.SAMN05421647_11221"/>
<dbReference type="PANTHER" id="PTHR37533:SF2">
    <property type="entry name" value="FLAGELLAR HOOK-LENGTH CONTROL PROTEIN"/>
    <property type="match status" value="1"/>
</dbReference>
<dbReference type="InterPro" id="IPR038610">
    <property type="entry name" value="FliK-like_C_sf"/>
</dbReference>
<evidence type="ECO:0000259" key="2">
    <source>
        <dbReference type="Pfam" id="PF02120"/>
    </source>
</evidence>
<feature type="compositionally biased region" description="Gly residues" evidence="1">
    <location>
        <begin position="608"/>
        <end position="622"/>
    </location>
</feature>
<sequence length="643" mass="65180">MAIVKAPSQTSPSLLDLSSMQTPVNGMAAGAQGAAPGSFQLLFQGSLQAQGKVAANGQTLPAEGENLPGRLPVDSAEADTEDGAAAADVQTGQQDAGNLNGMPPQAGTAQASVQGAAGQAQTTDTKPTSTVSGQVQSAQLPAGQQPPQESRPVQQSTQATNAASGAAGVNGNAPEQSALNQQQLAAQTQAGQQALTQVEQQAQAQQTAEQQAMQTQQQAQQRTKQQAQQSAQQKQAGQQELTESQLRNQAQQDARQATQQQTAAKAQSLMAETQTQQPGISPEDQGRENRTQLPASAAEQARVEAQARVAANGAVDNASAQPHPLSGTANAETAQGGQAGTLEGDAKVPVSAGQTSASATPASQTAANGAATAQAGAEAAPDPVTILASQDAVQAKQTQQGSGENRAPTQLVAPSVPADNASARQAQLDPAQVRGAEAGGRVDVSALNTGGGGAGGMGSESGDSGSQRQDSGTQSGTTQNTQAAQPRNPQAAQAQAQQLFNAHPQLLTPRWGQAVGERMIMMAQHGPRSAQIQLDPPELGSMQIRVHVQGQDQISVSFTSPNPAVRDALEQQMPRLREMLAEQGLELSEGAISDDSSSNGQGSDSRGGSEGRTGGYAGGGTGELDSESLPGSAVAVGLVDYYA</sequence>
<feature type="compositionally biased region" description="Low complexity" evidence="1">
    <location>
        <begin position="105"/>
        <end position="123"/>
    </location>
</feature>
<feature type="domain" description="Flagellar hook-length control protein-like C-terminal" evidence="2">
    <location>
        <begin position="517"/>
        <end position="600"/>
    </location>
</feature>
<evidence type="ECO:0000313" key="3">
    <source>
        <dbReference type="EMBL" id="SIQ94972.1"/>
    </source>
</evidence>
<keyword evidence="4" id="KW-1185">Reference proteome</keyword>
<feature type="compositionally biased region" description="Low complexity" evidence="1">
    <location>
        <begin position="249"/>
        <end position="267"/>
    </location>
</feature>
<feature type="compositionally biased region" description="Low complexity" evidence="1">
    <location>
        <begin position="297"/>
        <end position="311"/>
    </location>
</feature>
<feature type="region of interest" description="Disordered" evidence="1">
    <location>
        <begin position="589"/>
        <end position="630"/>
    </location>
</feature>
<feature type="compositionally biased region" description="Polar residues" evidence="1">
    <location>
        <begin position="387"/>
        <end position="403"/>
    </location>
</feature>
<dbReference type="AlphaFoldDB" id="A0A1N6WY03"/>
<feature type="region of interest" description="Disordered" evidence="1">
    <location>
        <begin position="434"/>
        <end position="495"/>
    </location>
</feature>
<feature type="compositionally biased region" description="Polar residues" evidence="1">
    <location>
        <begin position="124"/>
        <end position="139"/>
    </location>
</feature>
<dbReference type="Gene3D" id="3.30.750.140">
    <property type="match status" value="1"/>
</dbReference>
<feature type="compositionally biased region" description="Low complexity" evidence="1">
    <location>
        <begin position="153"/>
        <end position="239"/>
    </location>
</feature>
<dbReference type="CDD" id="cd17470">
    <property type="entry name" value="T3SS_Flik_C"/>
    <property type="match status" value="1"/>
</dbReference>
<feature type="compositionally biased region" description="Low complexity" evidence="1">
    <location>
        <begin position="460"/>
        <end position="495"/>
    </location>
</feature>
<dbReference type="InterPro" id="IPR021136">
    <property type="entry name" value="Flagellar_hook_control-like_C"/>
</dbReference>
<dbReference type="EMBL" id="FTMN01000012">
    <property type="protein sequence ID" value="SIQ94972.1"/>
    <property type="molecule type" value="Genomic_DNA"/>
</dbReference>
<evidence type="ECO:0000313" key="4">
    <source>
        <dbReference type="Proteomes" id="UP000186895"/>
    </source>
</evidence>
<feature type="compositionally biased region" description="Gly residues" evidence="1">
    <location>
        <begin position="449"/>
        <end position="459"/>
    </location>
</feature>
<dbReference type="PANTHER" id="PTHR37533">
    <property type="entry name" value="FLAGELLAR HOOK-LENGTH CONTROL PROTEIN"/>
    <property type="match status" value="1"/>
</dbReference>
<dbReference type="Proteomes" id="UP000186895">
    <property type="component" value="Unassembled WGS sequence"/>
</dbReference>
<evidence type="ECO:0000256" key="1">
    <source>
        <dbReference type="SAM" id="MobiDB-lite"/>
    </source>
</evidence>
<feature type="compositionally biased region" description="Low complexity" evidence="1">
    <location>
        <begin position="593"/>
        <end position="606"/>
    </location>
</feature>
<proteinExistence type="predicted"/>
<dbReference type="eggNOG" id="COG3144">
    <property type="taxonomic scope" value="Bacteria"/>
</dbReference>
<organism evidence="3 4">
    <name type="scientific">Marinobacterium stanieri</name>
    <dbReference type="NCBI Taxonomy" id="49186"/>
    <lineage>
        <taxon>Bacteria</taxon>
        <taxon>Pseudomonadati</taxon>
        <taxon>Pseudomonadota</taxon>
        <taxon>Gammaproteobacteria</taxon>
        <taxon>Oceanospirillales</taxon>
        <taxon>Oceanospirillaceae</taxon>
        <taxon>Marinobacterium</taxon>
    </lineage>
</organism>
<gene>
    <name evidence="3" type="ORF">SAMN05421647_11221</name>
</gene>
<feature type="compositionally biased region" description="Polar residues" evidence="1">
    <location>
        <begin position="327"/>
        <end position="336"/>
    </location>
</feature>
<feature type="region of interest" description="Disordered" evidence="1">
    <location>
        <begin position="58"/>
        <end position="410"/>
    </location>
</feature>
<reference evidence="3 4" key="1">
    <citation type="submission" date="2017-01" db="EMBL/GenBank/DDBJ databases">
        <authorList>
            <person name="Mah S.A."/>
            <person name="Swanson W.J."/>
            <person name="Moy G.W."/>
            <person name="Vacquier V.D."/>
        </authorList>
    </citation>
    <scope>NUCLEOTIDE SEQUENCE [LARGE SCALE GENOMIC DNA]</scope>
    <source>
        <strain evidence="3 4">DSM 7027</strain>
    </source>
</reference>
<dbReference type="RefSeq" id="WP_076465746.1">
    <property type="nucleotide sequence ID" value="NZ_FTMN01000012.1"/>
</dbReference>
<accession>A0A1N6WY03</accession>